<dbReference type="GO" id="GO:0007188">
    <property type="term" value="P:adenylate cyclase-modulating G protein-coupled receptor signaling pathway"/>
    <property type="evidence" value="ECO:0007669"/>
    <property type="project" value="TreeGrafter"/>
</dbReference>
<dbReference type="GO" id="GO:0046872">
    <property type="term" value="F:metal ion binding"/>
    <property type="evidence" value="ECO:0007669"/>
    <property type="project" value="UniProtKB-KW"/>
</dbReference>
<evidence type="ECO:0000256" key="1">
    <source>
        <dbReference type="ARBA" id="ARBA00022741"/>
    </source>
</evidence>
<dbReference type="SUPFAM" id="SSF47895">
    <property type="entry name" value="Transducin (alpha subunit), insertion domain"/>
    <property type="match status" value="1"/>
</dbReference>
<organism evidence="7 8">
    <name type="scientific">Sphaeroforma arctica JP610</name>
    <dbReference type="NCBI Taxonomy" id="667725"/>
    <lineage>
        <taxon>Eukaryota</taxon>
        <taxon>Ichthyosporea</taxon>
        <taxon>Ichthyophonida</taxon>
        <taxon>Sphaeroforma</taxon>
    </lineage>
</organism>
<dbReference type="EMBL" id="KQ242224">
    <property type="protein sequence ID" value="KNC79921.1"/>
    <property type="molecule type" value="Genomic_DNA"/>
</dbReference>
<dbReference type="GO" id="GO:0001664">
    <property type="term" value="F:G protein-coupled receptor binding"/>
    <property type="evidence" value="ECO:0007669"/>
    <property type="project" value="TreeGrafter"/>
</dbReference>
<feature type="binding site" evidence="5">
    <location>
        <begin position="205"/>
        <end position="209"/>
    </location>
    <ligand>
        <name>GTP</name>
        <dbReference type="ChEBI" id="CHEBI:37565"/>
    </ligand>
</feature>
<dbReference type="PANTHER" id="PTHR10218:SF212">
    <property type="entry name" value="G PROTEIN ALPHA S SUBUNIT"/>
    <property type="match status" value="1"/>
</dbReference>
<dbReference type="PRINTS" id="PR00318">
    <property type="entry name" value="GPROTEINA"/>
</dbReference>
<protein>
    <recommendedName>
        <fullName evidence="4">Adenylate cyclase-stimulating G alpha protein</fullName>
    </recommendedName>
</protein>
<evidence type="ECO:0000313" key="7">
    <source>
        <dbReference type="EMBL" id="KNC79921.1"/>
    </source>
</evidence>
<keyword evidence="6" id="KW-0479">Metal-binding</keyword>
<dbReference type="AlphaFoldDB" id="A0A0L0FTM1"/>
<dbReference type="GO" id="GO:0005834">
    <property type="term" value="C:heterotrimeric G-protein complex"/>
    <property type="evidence" value="ECO:0007669"/>
    <property type="project" value="TreeGrafter"/>
</dbReference>
<evidence type="ECO:0000256" key="4">
    <source>
        <dbReference type="ARBA" id="ARBA00042247"/>
    </source>
</evidence>
<dbReference type="Proteomes" id="UP000054560">
    <property type="component" value="Unassembled WGS sequence"/>
</dbReference>
<keyword evidence="8" id="KW-1185">Reference proteome</keyword>
<dbReference type="GO" id="GO:0031683">
    <property type="term" value="F:G-protein beta/gamma-subunit complex binding"/>
    <property type="evidence" value="ECO:0007669"/>
    <property type="project" value="InterPro"/>
</dbReference>
<dbReference type="eggNOG" id="KOG0099">
    <property type="taxonomic scope" value="Eukaryota"/>
</dbReference>
<dbReference type="InterPro" id="IPR011025">
    <property type="entry name" value="GproteinA_insert"/>
</dbReference>
<dbReference type="PROSITE" id="PS51882">
    <property type="entry name" value="G_ALPHA"/>
    <property type="match status" value="1"/>
</dbReference>
<dbReference type="RefSeq" id="XP_014153823.1">
    <property type="nucleotide sequence ID" value="XM_014298348.1"/>
</dbReference>
<evidence type="ECO:0000256" key="5">
    <source>
        <dbReference type="PIRSR" id="PIRSR601019-1"/>
    </source>
</evidence>
<dbReference type="FunFam" id="3.40.50.300:FF:000720">
    <property type="entry name" value="Guanine nucleotide-binding protein G(k) subunit alpha"/>
    <property type="match status" value="1"/>
</dbReference>
<feature type="binding site" evidence="5">
    <location>
        <begin position="180"/>
        <end position="186"/>
    </location>
    <ligand>
        <name>GTP</name>
        <dbReference type="ChEBI" id="CHEBI:37565"/>
    </ligand>
</feature>
<dbReference type="SUPFAM" id="SSF52540">
    <property type="entry name" value="P-loop containing nucleoside triphosphate hydrolases"/>
    <property type="match status" value="1"/>
</dbReference>
<evidence type="ECO:0000256" key="3">
    <source>
        <dbReference type="ARBA" id="ARBA00023224"/>
    </source>
</evidence>
<keyword evidence="2 5" id="KW-0342">GTP-binding</keyword>
<name>A0A0L0FTM1_9EUKA</name>
<feature type="binding site" evidence="5">
    <location>
        <begin position="274"/>
        <end position="277"/>
    </location>
    <ligand>
        <name>GTP</name>
        <dbReference type="ChEBI" id="CHEBI:37565"/>
    </ligand>
</feature>
<keyword evidence="6" id="KW-0460">Magnesium</keyword>
<proteinExistence type="predicted"/>
<reference evidence="7 8" key="1">
    <citation type="submission" date="2011-02" db="EMBL/GenBank/DDBJ databases">
        <title>The Genome Sequence of Sphaeroforma arctica JP610.</title>
        <authorList>
            <consortium name="The Broad Institute Genome Sequencing Platform"/>
            <person name="Russ C."/>
            <person name="Cuomo C."/>
            <person name="Young S.K."/>
            <person name="Zeng Q."/>
            <person name="Gargeya S."/>
            <person name="Alvarado L."/>
            <person name="Berlin A."/>
            <person name="Chapman S.B."/>
            <person name="Chen Z."/>
            <person name="Freedman E."/>
            <person name="Gellesch M."/>
            <person name="Goldberg J."/>
            <person name="Griggs A."/>
            <person name="Gujja S."/>
            <person name="Heilman E."/>
            <person name="Heiman D."/>
            <person name="Howarth C."/>
            <person name="Mehta T."/>
            <person name="Neiman D."/>
            <person name="Pearson M."/>
            <person name="Roberts A."/>
            <person name="Saif S."/>
            <person name="Shea T."/>
            <person name="Shenoy N."/>
            <person name="Sisk P."/>
            <person name="Stolte C."/>
            <person name="Sykes S."/>
            <person name="White J."/>
            <person name="Yandava C."/>
            <person name="Burger G."/>
            <person name="Gray M.W."/>
            <person name="Holland P.W.H."/>
            <person name="King N."/>
            <person name="Lang F.B.F."/>
            <person name="Roger A.J."/>
            <person name="Ruiz-Trillo I."/>
            <person name="Haas B."/>
            <person name="Nusbaum C."/>
            <person name="Birren B."/>
        </authorList>
    </citation>
    <scope>NUCLEOTIDE SEQUENCE [LARGE SCALE GENOMIC DNA]</scope>
    <source>
        <strain evidence="7 8">JP610</strain>
    </source>
</reference>
<feature type="binding site" evidence="5">
    <location>
        <begin position="155"/>
        <end position="156"/>
    </location>
    <ligand>
        <name>GTP</name>
        <dbReference type="ChEBI" id="CHEBI:37565"/>
    </ligand>
</feature>
<feature type="binding site" evidence="6">
    <location>
        <position position="186"/>
    </location>
    <ligand>
        <name>Mg(2+)</name>
        <dbReference type="ChEBI" id="CHEBI:18420"/>
    </ligand>
</feature>
<keyword evidence="3" id="KW-0807">Transducer</keyword>
<feature type="binding site" evidence="6">
    <location>
        <position position="51"/>
    </location>
    <ligand>
        <name>Mg(2+)</name>
        <dbReference type="ChEBI" id="CHEBI:18420"/>
    </ligand>
</feature>
<dbReference type="PANTHER" id="PTHR10218">
    <property type="entry name" value="GTP-BINDING PROTEIN ALPHA SUBUNIT"/>
    <property type="match status" value="1"/>
</dbReference>
<dbReference type="OrthoDB" id="5817230at2759"/>
<sequence length="359" mass="41667">MNCFAGLCSSQDEQDASQKNMAINKDLKRYRKSFENQLRLLLLGAGESGKSTIVKQMRVIYSTGFSTKEREQMKKPIYSNICNSIKTMIEFIEQADIPLEDSQLIEDTEWMTNNVAEDGSVTAENSEFFDRAERLWHSDVIQEAYRRANEYQLLDSTKYFFDDIERIRKLDYLPSDQDMLQARIITTGIFETKFIVKGATFHMFDVGGQRSERRKWIQCFADVTGIIYIVATSAYNQYLREDTSQNRLVESLELFTSIWKNRWLSQVSVVLFLNKCDLLKEKIEVSDMGDYFDDYDGGCDYENAKGFIRSKFLAIGIATETRRLYPHFTIATDTANIKRVFTDVKDIILHFHLAEFGLV</sequence>
<feature type="binding site" evidence="5">
    <location>
        <position position="331"/>
    </location>
    <ligand>
        <name>GTP</name>
        <dbReference type="ChEBI" id="CHEBI:37565"/>
    </ligand>
</feature>
<evidence type="ECO:0000256" key="6">
    <source>
        <dbReference type="PIRSR" id="PIRSR601019-2"/>
    </source>
</evidence>
<keyword evidence="1 5" id="KW-0547">Nucleotide-binding</keyword>
<accession>A0A0L0FTM1</accession>
<gene>
    <name evidence="7" type="ORF">SARC_07701</name>
</gene>
<dbReference type="GO" id="GO:0005525">
    <property type="term" value="F:GTP binding"/>
    <property type="evidence" value="ECO:0007669"/>
    <property type="project" value="UniProtKB-KW"/>
</dbReference>
<dbReference type="SMART" id="SM00275">
    <property type="entry name" value="G_alpha"/>
    <property type="match status" value="1"/>
</dbReference>
<feature type="binding site" evidence="5">
    <location>
        <begin position="47"/>
        <end position="52"/>
    </location>
    <ligand>
        <name>GTP</name>
        <dbReference type="ChEBI" id="CHEBI:37565"/>
    </ligand>
</feature>
<dbReference type="GO" id="GO:0003924">
    <property type="term" value="F:GTPase activity"/>
    <property type="evidence" value="ECO:0007669"/>
    <property type="project" value="InterPro"/>
</dbReference>
<dbReference type="CDD" id="cd00066">
    <property type="entry name" value="G-alpha"/>
    <property type="match status" value="1"/>
</dbReference>
<dbReference type="GO" id="GO:0005737">
    <property type="term" value="C:cytoplasm"/>
    <property type="evidence" value="ECO:0007669"/>
    <property type="project" value="TreeGrafter"/>
</dbReference>
<evidence type="ECO:0000256" key="2">
    <source>
        <dbReference type="ARBA" id="ARBA00023134"/>
    </source>
</evidence>
<dbReference type="Pfam" id="PF00503">
    <property type="entry name" value="G-alpha"/>
    <property type="match status" value="1"/>
</dbReference>
<dbReference type="Gene3D" id="3.40.50.300">
    <property type="entry name" value="P-loop containing nucleotide triphosphate hydrolases"/>
    <property type="match status" value="1"/>
</dbReference>
<dbReference type="GeneID" id="25908205"/>
<dbReference type="InterPro" id="IPR027417">
    <property type="entry name" value="P-loop_NTPase"/>
</dbReference>
<evidence type="ECO:0000313" key="8">
    <source>
        <dbReference type="Proteomes" id="UP000054560"/>
    </source>
</evidence>
<dbReference type="InterPro" id="IPR001019">
    <property type="entry name" value="Gprotein_alpha_su"/>
</dbReference>
<dbReference type="Gene3D" id="1.10.400.10">
    <property type="entry name" value="GI Alpha 1, domain 2-like"/>
    <property type="match status" value="1"/>
</dbReference>
<dbReference type="STRING" id="667725.A0A0L0FTM1"/>